<keyword evidence="6" id="KW-0539">Nucleus</keyword>
<dbReference type="GO" id="GO:0005634">
    <property type="term" value="C:nucleus"/>
    <property type="evidence" value="ECO:0007669"/>
    <property type="project" value="UniProtKB-SubCell"/>
</dbReference>
<evidence type="ECO:0000313" key="10">
    <source>
        <dbReference type="WBParaSite" id="PSAMB.scaffold2593size22354.g18371.t1"/>
    </source>
</evidence>
<dbReference type="InterPro" id="IPR036236">
    <property type="entry name" value="Znf_C2H2_sf"/>
</dbReference>
<comment type="subcellular location">
    <subcellularLocation>
        <location evidence="1">Nucleus</location>
    </subcellularLocation>
</comment>
<accession>A0A914VVH7</accession>
<dbReference type="Pfam" id="PF13894">
    <property type="entry name" value="zf-C2H2_4"/>
    <property type="match status" value="1"/>
</dbReference>
<organism evidence="9 10">
    <name type="scientific">Plectus sambesii</name>
    <dbReference type="NCBI Taxonomy" id="2011161"/>
    <lineage>
        <taxon>Eukaryota</taxon>
        <taxon>Metazoa</taxon>
        <taxon>Ecdysozoa</taxon>
        <taxon>Nematoda</taxon>
        <taxon>Chromadorea</taxon>
        <taxon>Plectida</taxon>
        <taxon>Plectina</taxon>
        <taxon>Plectoidea</taxon>
        <taxon>Plectidae</taxon>
        <taxon>Plectus</taxon>
    </lineage>
</organism>
<dbReference type="Pfam" id="PF00096">
    <property type="entry name" value="zf-C2H2"/>
    <property type="match status" value="1"/>
</dbReference>
<evidence type="ECO:0000256" key="5">
    <source>
        <dbReference type="ARBA" id="ARBA00022833"/>
    </source>
</evidence>
<protein>
    <submittedName>
        <fullName evidence="10">C2H2-type domain-containing protein</fullName>
    </submittedName>
</protein>
<dbReference type="GO" id="GO:0000122">
    <property type="term" value="P:negative regulation of transcription by RNA polymerase II"/>
    <property type="evidence" value="ECO:0007669"/>
    <property type="project" value="UniProtKB-ARBA"/>
</dbReference>
<evidence type="ECO:0000256" key="1">
    <source>
        <dbReference type="ARBA" id="ARBA00004123"/>
    </source>
</evidence>
<dbReference type="Proteomes" id="UP000887566">
    <property type="component" value="Unplaced"/>
</dbReference>
<keyword evidence="9" id="KW-1185">Reference proteome</keyword>
<evidence type="ECO:0000256" key="6">
    <source>
        <dbReference type="ARBA" id="ARBA00023242"/>
    </source>
</evidence>
<dbReference type="PROSITE" id="PS50157">
    <property type="entry name" value="ZINC_FINGER_C2H2_2"/>
    <property type="match status" value="3"/>
</dbReference>
<dbReference type="Gene3D" id="3.30.160.60">
    <property type="entry name" value="Classic Zinc Finger"/>
    <property type="match status" value="2"/>
</dbReference>
<feature type="domain" description="C2H2-type" evidence="8">
    <location>
        <begin position="205"/>
        <end position="223"/>
    </location>
</feature>
<feature type="domain" description="C2H2-type" evidence="8">
    <location>
        <begin position="176"/>
        <end position="204"/>
    </location>
</feature>
<dbReference type="SUPFAM" id="SSF57667">
    <property type="entry name" value="beta-beta-alpha zinc fingers"/>
    <property type="match status" value="2"/>
</dbReference>
<dbReference type="WBParaSite" id="PSAMB.scaffold2593size22354.g18371.t1">
    <property type="protein sequence ID" value="PSAMB.scaffold2593size22354.g18371.t1"/>
    <property type="gene ID" value="PSAMB.scaffold2593size22354.g18371"/>
</dbReference>
<dbReference type="GO" id="GO:0000981">
    <property type="term" value="F:DNA-binding transcription factor activity, RNA polymerase II-specific"/>
    <property type="evidence" value="ECO:0007669"/>
    <property type="project" value="TreeGrafter"/>
</dbReference>
<keyword evidence="3" id="KW-0677">Repeat</keyword>
<dbReference type="InterPro" id="IPR050527">
    <property type="entry name" value="Snail/Krueppel_Znf"/>
</dbReference>
<dbReference type="GO" id="GO:0008270">
    <property type="term" value="F:zinc ion binding"/>
    <property type="evidence" value="ECO:0007669"/>
    <property type="project" value="UniProtKB-KW"/>
</dbReference>
<dbReference type="SMART" id="SM00355">
    <property type="entry name" value="ZnF_C2H2"/>
    <property type="match status" value="3"/>
</dbReference>
<dbReference type="PROSITE" id="PS00028">
    <property type="entry name" value="ZINC_FINGER_C2H2_1"/>
    <property type="match status" value="2"/>
</dbReference>
<dbReference type="FunFam" id="3.30.160.60:FF:000446">
    <property type="entry name" value="Zinc finger protein"/>
    <property type="match status" value="1"/>
</dbReference>
<evidence type="ECO:0000256" key="7">
    <source>
        <dbReference type="PROSITE-ProRule" id="PRU00042"/>
    </source>
</evidence>
<dbReference type="PANTHER" id="PTHR24388">
    <property type="entry name" value="ZINC FINGER PROTEIN"/>
    <property type="match status" value="1"/>
</dbReference>
<evidence type="ECO:0000256" key="3">
    <source>
        <dbReference type="ARBA" id="ARBA00022737"/>
    </source>
</evidence>
<proteinExistence type="predicted"/>
<dbReference type="AlphaFoldDB" id="A0A914VVH7"/>
<sequence>MDQFGHQLGELKRLFRTLPPCDQNFALAMLSDSLNDMNVTVMLRQRLVDNSHRTMAAEAEFLIQERYGLPSPWPSTSHDDPMMMESFPDSAGGDHNDLINALFEGLPCSSDLPIEITDDAAQCDYTTKFRQNLARHRIRLHASKAPINCEYCGKDFKDKDAVKTHIKYVHENERSYKCAECDKSFVTATNRSRHLRLTHQNSRVYCCTTCSKNFQTAYHLKRHLAMVCNRVIANSKDKLISSVAAGRQ</sequence>
<feature type="domain" description="C2H2-type" evidence="8">
    <location>
        <begin position="147"/>
        <end position="175"/>
    </location>
</feature>
<evidence type="ECO:0000256" key="2">
    <source>
        <dbReference type="ARBA" id="ARBA00022723"/>
    </source>
</evidence>
<dbReference type="GO" id="GO:0000978">
    <property type="term" value="F:RNA polymerase II cis-regulatory region sequence-specific DNA binding"/>
    <property type="evidence" value="ECO:0007669"/>
    <property type="project" value="TreeGrafter"/>
</dbReference>
<evidence type="ECO:0000259" key="8">
    <source>
        <dbReference type="PROSITE" id="PS50157"/>
    </source>
</evidence>
<dbReference type="PANTHER" id="PTHR24388:SF54">
    <property type="entry name" value="PROTEIN ESCARGOT"/>
    <property type="match status" value="1"/>
</dbReference>
<reference evidence="10" key="1">
    <citation type="submission" date="2022-11" db="UniProtKB">
        <authorList>
            <consortium name="WormBaseParasite"/>
        </authorList>
    </citation>
    <scope>IDENTIFICATION</scope>
</reference>
<evidence type="ECO:0000313" key="9">
    <source>
        <dbReference type="Proteomes" id="UP000887566"/>
    </source>
</evidence>
<keyword evidence="4 7" id="KW-0863">Zinc-finger</keyword>
<evidence type="ECO:0000256" key="4">
    <source>
        <dbReference type="ARBA" id="ARBA00022771"/>
    </source>
</evidence>
<keyword evidence="2" id="KW-0479">Metal-binding</keyword>
<name>A0A914VVH7_9BILA</name>
<dbReference type="InterPro" id="IPR013087">
    <property type="entry name" value="Znf_C2H2_type"/>
</dbReference>
<keyword evidence="5" id="KW-0862">Zinc</keyword>